<sequence>MAYTYICDTGAVNEGGMGLFQAGRKSVLLVWPQGGELKAYRGRCPHADMPLTDASFDGKRVTCHLHQWGFDANSGKCVTHLVRNELHRYEVRVEGNQIHVDVGPLKPARAAAI</sequence>
<keyword evidence="2" id="KW-0479">Metal-binding</keyword>
<dbReference type="InterPro" id="IPR017941">
    <property type="entry name" value="Rieske_2Fe-2S"/>
</dbReference>
<keyword evidence="4" id="KW-0411">Iron-sulfur</keyword>
<dbReference type="Proteomes" id="UP001200741">
    <property type="component" value="Unassembled WGS sequence"/>
</dbReference>
<dbReference type="Gene3D" id="2.102.10.10">
    <property type="entry name" value="Rieske [2Fe-2S] iron-sulphur domain"/>
    <property type="match status" value="1"/>
</dbReference>
<accession>A0ABS8XVX4</accession>
<protein>
    <submittedName>
        <fullName evidence="6">Rieske 2Fe-2S domain-containing protein</fullName>
    </submittedName>
</protein>
<evidence type="ECO:0000259" key="5">
    <source>
        <dbReference type="PROSITE" id="PS51296"/>
    </source>
</evidence>
<keyword evidence="7" id="KW-1185">Reference proteome</keyword>
<evidence type="ECO:0000256" key="3">
    <source>
        <dbReference type="ARBA" id="ARBA00023004"/>
    </source>
</evidence>
<name>A0ABS8XVX4_9BURK</name>
<evidence type="ECO:0000256" key="2">
    <source>
        <dbReference type="ARBA" id="ARBA00022723"/>
    </source>
</evidence>
<dbReference type="SUPFAM" id="SSF50022">
    <property type="entry name" value="ISP domain"/>
    <property type="match status" value="1"/>
</dbReference>
<proteinExistence type="predicted"/>
<evidence type="ECO:0000313" key="7">
    <source>
        <dbReference type="Proteomes" id="UP001200741"/>
    </source>
</evidence>
<dbReference type="Pfam" id="PF00355">
    <property type="entry name" value="Rieske"/>
    <property type="match status" value="1"/>
</dbReference>
<dbReference type="EMBL" id="JAJTWU010000008">
    <property type="protein sequence ID" value="MCE4556811.1"/>
    <property type="molecule type" value="Genomic_DNA"/>
</dbReference>
<reference evidence="6 7" key="1">
    <citation type="submission" date="2021-12" db="EMBL/GenBank/DDBJ databases">
        <title>Genome seq of P8.</title>
        <authorList>
            <person name="Seo T."/>
        </authorList>
    </citation>
    <scope>NUCLEOTIDE SEQUENCE [LARGE SCALE GENOMIC DNA]</scope>
    <source>
        <strain evidence="6 7">P8</strain>
    </source>
</reference>
<evidence type="ECO:0000313" key="6">
    <source>
        <dbReference type="EMBL" id="MCE4556811.1"/>
    </source>
</evidence>
<keyword evidence="3" id="KW-0408">Iron</keyword>
<gene>
    <name evidence="6" type="ORF">LXT13_20640</name>
</gene>
<organism evidence="6 7">
    <name type="scientific">Pelomonas cellulosilytica</name>
    <dbReference type="NCBI Taxonomy" id="2906762"/>
    <lineage>
        <taxon>Bacteria</taxon>
        <taxon>Pseudomonadati</taxon>
        <taxon>Pseudomonadota</taxon>
        <taxon>Betaproteobacteria</taxon>
        <taxon>Burkholderiales</taxon>
        <taxon>Sphaerotilaceae</taxon>
        <taxon>Roseateles</taxon>
    </lineage>
</organism>
<dbReference type="InterPro" id="IPR036922">
    <property type="entry name" value="Rieske_2Fe-2S_sf"/>
</dbReference>
<evidence type="ECO:0000256" key="1">
    <source>
        <dbReference type="ARBA" id="ARBA00022714"/>
    </source>
</evidence>
<dbReference type="PROSITE" id="PS51296">
    <property type="entry name" value="RIESKE"/>
    <property type="match status" value="1"/>
</dbReference>
<evidence type="ECO:0000256" key="4">
    <source>
        <dbReference type="ARBA" id="ARBA00023014"/>
    </source>
</evidence>
<keyword evidence="1" id="KW-0001">2Fe-2S</keyword>
<dbReference type="RefSeq" id="WP_233373933.1">
    <property type="nucleotide sequence ID" value="NZ_JAJTWU010000008.1"/>
</dbReference>
<feature type="domain" description="Rieske" evidence="5">
    <location>
        <begin position="4"/>
        <end position="100"/>
    </location>
</feature>
<comment type="caution">
    <text evidence="6">The sequence shown here is derived from an EMBL/GenBank/DDBJ whole genome shotgun (WGS) entry which is preliminary data.</text>
</comment>